<keyword evidence="1" id="KW-0413">Isomerase</keyword>
<dbReference type="EC" id="5.4.4.2" evidence="1"/>
<comment type="caution">
    <text evidence="1">The sequence shown here is derived from an EMBL/GenBank/DDBJ whole genome shotgun (WGS) entry which is preliminary data.</text>
</comment>
<proteinExistence type="predicted"/>
<sequence length="42" mass="4867">MNAIPRLSELLASRNVWELYRTDTPLFLATPARMPLGRSRHD</sequence>
<evidence type="ECO:0000313" key="2">
    <source>
        <dbReference type="Proteomes" id="UP000196218"/>
    </source>
</evidence>
<evidence type="ECO:0000313" key="1">
    <source>
        <dbReference type="EMBL" id="SAK18771.1"/>
    </source>
</evidence>
<dbReference type="Proteomes" id="UP000196218">
    <property type="component" value="Unassembled WGS sequence"/>
</dbReference>
<dbReference type="AlphaFoldDB" id="A0ABD7LIG7"/>
<dbReference type="RefSeq" id="WP_276513970.1">
    <property type="nucleotide sequence ID" value="NZ_CADFGW010000006.1"/>
</dbReference>
<dbReference type="EMBL" id="FKJW01000003">
    <property type="protein sequence ID" value="SAK18771.1"/>
    <property type="molecule type" value="Genomic_DNA"/>
</dbReference>
<gene>
    <name evidence="1" type="primary">dhbC</name>
    <name evidence="1" type="ORF">UA18_02066</name>
</gene>
<organism evidence="1 2">
    <name type="scientific">Burkholderia multivorans</name>
    <dbReference type="NCBI Taxonomy" id="87883"/>
    <lineage>
        <taxon>Bacteria</taxon>
        <taxon>Pseudomonadati</taxon>
        <taxon>Pseudomonadota</taxon>
        <taxon>Betaproteobacteria</taxon>
        <taxon>Burkholderiales</taxon>
        <taxon>Burkholderiaceae</taxon>
        <taxon>Burkholderia</taxon>
        <taxon>Burkholderia cepacia complex</taxon>
    </lineage>
</organism>
<dbReference type="GO" id="GO:0008909">
    <property type="term" value="F:isochorismate synthase activity"/>
    <property type="evidence" value="ECO:0007669"/>
    <property type="project" value="UniProtKB-EC"/>
</dbReference>
<protein>
    <submittedName>
        <fullName evidence="1">Isochorismate synthase dhbC</fullName>
        <ecNumber evidence="1">5.4.4.2</ecNumber>
    </submittedName>
</protein>
<accession>A0ABD7LIG7</accession>
<reference evidence="1 2" key="1">
    <citation type="submission" date="2016-04" db="EMBL/GenBank/DDBJ databases">
        <authorList>
            <person name="Peeters C."/>
        </authorList>
    </citation>
    <scope>NUCLEOTIDE SEQUENCE [LARGE SCALE GENOMIC DNA]</scope>
    <source>
        <strain evidence="1">LMG 29311</strain>
    </source>
</reference>
<name>A0ABD7LIG7_9BURK</name>